<sequence length="159" mass="16283">MTTRPMHVKRLAATLCAAGLMLAAGAVHAADATGRGSAQSQYQQDVAACKSGATGQDQAACMREAGAARQESGRNNLKDGSNDQLQQNMLDRCNRLPAASRQDCVTQMTSPTNVRGSVQGGGVLRETVIQVPADTVPPAAGAPGMAPAPGAPMTSPVRQ</sequence>
<organism evidence="3 4">
    <name type="scientific">Alcaligenes xylosoxydans xylosoxydans</name>
    <name type="common">Achromobacter xylosoxidans</name>
    <dbReference type="NCBI Taxonomy" id="85698"/>
    <lineage>
        <taxon>Bacteria</taxon>
        <taxon>Pseudomonadati</taxon>
        <taxon>Pseudomonadota</taxon>
        <taxon>Betaproteobacteria</taxon>
        <taxon>Burkholderiales</taxon>
        <taxon>Alcaligenaceae</taxon>
        <taxon>Achromobacter</taxon>
    </lineage>
</organism>
<feature type="region of interest" description="Disordered" evidence="1">
    <location>
        <begin position="135"/>
        <end position="159"/>
    </location>
</feature>
<dbReference type="OrthoDB" id="8780961at2"/>
<dbReference type="RefSeq" id="WP_118932060.1">
    <property type="nucleotide sequence ID" value="NZ_CP061008.1"/>
</dbReference>
<feature type="region of interest" description="Disordered" evidence="1">
    <location>
        <begin position="63"/>
        <end position="85"/>
    </location>
</feature>
<protein>
    <recommendedName>
        <fullName evidence="5">Secreted protein</fullName>
    </recommendedName>
</protein>
<gene>
    <name evidence="3" type="ORF">DY367_06985</name>
</gene>
<evidence type="ECO:0008006" key="5">
    <source>
        <dbReference type="Google" id="ProtNLM"/>
    </source>
</evidence>
<proteinExistence type="predicted"/>
<evidence type="ECO:0000256" key="2">
    <source>
        <dbReference type="SAM" id="SignalP"/>
    </source>
</evidence>
<feature type="chain" id="PRO_5019222421" description="Secreted protein" evidence="2">
    <location>
        <begin position="30"/>
        <end position="159"/>
    </location>
</feature>
<feature type="signal peptide" evidence="2">
    <location>
        <begin position="1"/>
        <end position="29"/>
    </location>
</feature>
<dbReference type="AlphaFoldDB" id="A0A424WH22"/>
<keyword evidence="2" id="KW-0732">Signal</keyword>
<evidence type="ECO:0000313" key="4">
    <source>
        <dbReference type="Proteomes" id="UP000285324"/>
    </source>
</evidence>
<evidence type="ECO:0000313" key="3">
    <source>
        <dbReference type="EMBL" id="RPJ92540.1"/>
    </source>
</evidence>
<evidence type="ECO:0000256" key="1">
    <source>
        <dbReference type="SAM" id="MobiDB-lite"/>
    </source>
</evidence>
<dbReference type="EMBL" id="QVXO01000007">
    <property type="protein sequence ID" value="RPJ92540.1"/>
    <property type="molecule type" value="Genomic_DNA"/>
</dbReference>
<dbReference type="Proteomes" id="UP000285324">
    <property type="component" value="Unassembled WGS sequence"/>
</dbReference>
<name>A0A424WH22_ALCXX</name>
<accession>A0A424WH22</accession>
<comment type="caution">
    <text evidence="3">The sequence shown here is derived from an EMBL/GenBank/DDBJ whole genome shotgun (WGS) entry which is preliminary data.</text>
</comment>
<reference evidence="3 4" key="1">
    <citation type="submission" date="2018-08" db="EMBL/GenBank/DDBJ databases">
        <title>Achromobacter xylosoxidans Genome sequencing and assembly.</title>
        <authorList>
            <person name="Wang R."/>
            <person name="Rensing C."/>
            <person name="Li Y."/>
        </authorList>
    </citation>
    <scope>NUCLEOTIDE SEQUENCE [LARGE SCALE GENOMIC DNA]</scope>
    <source>
        <strain evidence="3 4">GD003A</strain>
    </source>
</reference>
<feature type="compositionally biased region" description="Low complexity" evidence="1">
    <location>
        <begin position="137"/>
        <end position="153"/>
    </location>
</feature>